<reference evidence="3 4" key="1">
    <citation type="submission" date="2016-03" db="EMBL/GenBank/DDBJ databases">
        <title>Acetic acid bacteria sequencing.</title>
        <authorList>
            <person name="Brandt J."/>
            <person name="Jakob F."/>
            <person name="Vogel R.F."/>
        </authorList>
    </citation>
    <scope>NUCLEOTIDE SEQUENCE [LARGE SCALE GENOMIC DNA]</scope>
    <source>
        <strain evidence="3 4">TMW2.1153</strain>
    </source>
</reference>
<dbReference type="FunFam" id="3.40.50.720:FF:000084">
    <property type="entry name" value="Short-chain dehydrogenase reductase"/>
    <property type="match status" value="1"/>
</dbReference>
<proteinExistence type="inferred from homology"/>
<gene>
    <name evidence="3" type="ORF">A0U92_10110</name>
</gene>
<dbReference type="eggNOG" id="COG1028">
    <property type="taxonomic scope" value="Bacteria"/>
</dbReference>
<dbReference type="CDD" id="cd05233">
    <property type="entry name" value="SDR_c"/>
    <property type="match status" value="1"/>
</dbReference>
<dbReference type="Gene3D" id="3.40.50.720">
    <property type="entry name" value="NAD(P)-binding Rossmann-like Domain"/>
    <property type="match status" value="1"/>
</dbReference>
<evidence type="ECO:0000313" key="3">
    <source>
        <dbReference type="EMBL" id="AQS85073.1"/>
    </source>
</evidence>
<dbReference type="RefSeq" id="WP_077813118.1">
    <property type="nucleotide sequence ID" value="NZ_CP014692.1"/>
</dbReference>
<dbReference type="GO" id="GO:0006633">
    <property type="term" value="P:fatty acid biosynthetic process"/>
    <property type="evidence" value="ECO:0007669"/>
    <property type="project" value="TreeGrafter"/>
</dbReference>
<dbReference type="PROSITE" id="PS00061">
    <property type="entry name" value="ADH_SHORT"/>
    <property type="match status" value="1"/>
</dbReference>
<dbReference type="GO" id="GO:0048038">
    <property type="term" value="F:quinone binding"/>
    <property type="evidence" value="ECO:0007669"/>
    <property type="project" value="TreeGrafter"/>
</dbReference>
<organism evidence="3 4">
    <name type="scientific">Acetobacter aceti</name>
    <dbReference type="NCBI Taxonomy" id="435"/>
    <lineage>
        <taxon>Bacteria</taxon>
        <taxon>Pseudomonadati</taxon>
        <taxon>Pseudomonadota</taxon>
        <taxon>Alphaproteobacteria</taxon>
        <taxon>Acetobacterales</taxon>
        <taxon>Acetobacteraceae</taxon>
        <taxon>Acetobacter</taxon>
        <taxon>Acetobacter subgen. Acetobacter</taxon>
    </lineage>
</organism>
<evidence type="ECO:0000256" key="2">
    <source>
        <dbReference type="ARBA" id="ARBA00023002"/>
    </source>
</evidence>
<name>A0A1U9KGZ8_ACEAC</name>
<dbReference type="KEGG" id="aace:A0U92_10110"/>
<evidence type="ECO:0000313" key="4">
    <source>
        <dbReference type="Proteomes" id="UP000188937"/>
    </source>
</evidence>
<dbReference type="PANTHER" id="PTHR42760">
    <property type="entry name" value="SHORT-CHAIN DEHYDROGENASES/REDUCTASES FAMILY MEMBER"/>
    <property type="match status" value="1"/>
</dbReference>
<dbReference type="PRINTS" id="PR00080">
    <property type="entry name" value="SDRFAMILY"/>
</dbReference>
<dbReference type="InterPro" id="IPR036291">
    <property type="entry name" value="NAD(P)-bd_dom_sf"/>
</dbReference>
<dbReference type="OrthoDB" id="7375193at2"/>
<dbReference type="PRINTS" id="PR00081">
    <property type="entry name" value="GDHRDH"/>
</dbReference>
<dbReference type="STRING" id="435.A0U92_10110"/>
<sequence>MKTQSSHQHVLVTGASSGIGLAIAQAWSATGAKVIGLDRKAPVEGLDGLEVDLADVAALEKGVRDAAEHLENRIDVLVNCAGVMIEETLQDLTSEALDLTLAVNLRAPFLVTRNALPFMGEGGCILNIASELAYLGRAGASAYCATKGAVLSMTRSWARELAPRIRVNAIAPGPVDTPLLNFARQDAATQAQDLSNPLGRIGRPEEIARVVLFLASADASFITGQCLNVDGGAAMH</sequence>
<dbReference type="GO" id="GO:0016616">
    <property type="term" value="F:oxidoreductase activity, acting on the CH-OH group of donors, NAD or NADP as acceptor"/>
    <property type="evidence" value="ECO:0007669"/>
    <property type="project" value="TreeGrafter"/>
</dbReference>
<dbReference type="InterPro" id="IPR002347">
    <property type="entry name" value="SDR_fam"/>
</dbReference>
<dbReference type="AlphaFoldDB" id="A0A1U9KGZ8"/>
<keyword evidence="2" id="KW-0560">Oxidoreductase</keyword>
<keyword evidence="4" id="KW-1185">Reference proteome</keyword>
<comment type="similarity">
    <text evidence="1">Belongs to the short-chain dehydrogenases/reductases (SDR) family.</text>
</comment>
<dbReference type="Pfam" id="PF13561">
    <property type="entry name" value="adh_short_C2"/>
    <property type="match status" value="1"/>
</dbReference>
<evidence type="ECO:0000256" key="1">
    <source>
        <dbReference type="ARBA" id="ARBA00006484"/>
    </source>
</evidence>
<dbReference type="InterPro" id="IPR020904">
    <property type="entry name" value="Sc_DH/Rdtase_CS"/>
</dbReference>
<dbReference type="SUPFAM" id="SSF51735">
    <property type="entry name" value="NAD(P)-binding Rossmann-fold domains"/>
    <property type="match status" value="1"/>
</dbReference>
<dbReference type="EMBL" id="CP014692">
    <property type="protein sequence ID" value="AQS85073.1"/>
    <property type="molecule type" value="Genomic_DNA"/>
</dbReference>
<protein>
    <submittedName>
        <fullName evidence="3">Short-chain dehydrogenase</fullName>
    </submittedName>
</protein>
<dbReference type="Proteomes" id="UP000188937">
    <property type="component" value="Chromosome"/>
</dbReference>
<dbReference type="PANTHER" id="PTHR42760:SF133">
    <property type="entry name" value="3-OXOACYL-[ACYL-CARRIER-PROTEIN] REDUCTASE"/>
    <property type="match status" value="1"/>
</dbReference>
<accession>A0A1U9KGZ8</accession>